<feature type="compositionally biased region" description="Polar residues" evidence="3">
    <location>
        <begin position="1288"/>
        <end position="1299"/>
    </location>
</feature>
<dbReference type="SUPFAM" id="SSF49899">
    <property type="entry name" value="Concanavalin A-like lectins/glucanases"/>
    <property type="match status" value="3"/>
</dbReference>
<name>A0A0K0ECB2_STRER</name>
<accession>A0A0K0ECB2</accession>
<feature type="domain" description="Laminin G" evidence="6">
    <location>
        <begin position="682"/>
        <end position="895"/>
    </location>
</feature>
<dbReference type="SMART" id="SM00282">
    <property type="entry name" value="LamG"/>
    <property type="match status" value="2"/>
</dbReference>
<feature type="signal peptide" evidence="5">
    <location>
        <begin position="1"/>
        <end position="18"/>
    </location>
</feature>
<feature type="chain" id="PRO_5005327821" evidence="5">
    <location>
        <begin position="19"/>
        <end position="1327"/>
    </location>
</feature>
<sequence length="1327" mass="152724">MYIKFLLYISLLTNLSYSLSNDNEKDPQADTCFLLSSKTSRITFKPIDDKSNSKNYLFYLIIQKNSTGEVGIVSINQLAENNKEVWYNVSIIRSTDEIILQYSSTIALTKVKLPASQTNDIRLFVELDLLNEYFNGYTYSSNNKEIHEVNIKIKTLNSTNYLSKIHVSLGSLNDSENGFIGEVDFKYIKIDGKKYFLPNDKIFGGDIAIEEKCSQLDEIKDQKSILGICSYSEKKQCLNGGVCEINKYGEPECLCPNNDYTGKYCQFALVPKTCSYISSSGVYKIDVDGSDIGEMGYVKCENGTTIISHNFPPNMVIRNKNITQNLSYDISYKLMSNIQIKNLIKRSQKCQQSVSYSCYGNAPLYFKDGYTSFESIFYGELKPLYVLGDNSEFQCNCKRNNKCSKENASCNCDVNDNQIKNDTGIFVNKMTVGIQKINVFNIPTTNDIQRGLGLLNISELSCYGDIGYEDNYSLTFPTNNSTLWFYRPIAKRIEFDFRLTVNDGIFDILEINDKEIFINLFVNNKSNFNFNIKNKTNVIDEKILNYPMTIGDGTWHHVILEMNRHELRISIDDSYVIVTNTNTIQKVEQLLGKSLEIRLRNFVGCIRAFYIDDILVNLSNELFLSKNKDIRLGCNLLCNKNTCLHGSKCIENIKENTYECKCTNDNIYYGNHCQFNINHNTDISFYNPYESYVGYDSKKSLKNIDSIYQDITLSFKTDQRKALLIFAIDELNNFIQIHLSDEFRIILSMNYGNISKQCTVYSDKGKYFNNMEWKQIQLKHFKNNVTLFVDDQSCTIVGSIVDKKNYVVLDGADDEIVIPPILPGQISILPYKVLYVGGVPKAKESGDLITWSTIYNTKLPSILGCIRGLKFSSKFLDLRFSDLKSSDKDSIQMKCKYDSCNLINCQHKGHCSVKWYQQSPRETFCDCSKTSFYGPTCEEDDTIKFSKIDQQLSFDMKKIRKRYDLFDSKTQTFKFAFSTNIEEDVKYKKQFLSLIQMDNVEENIEIILNSDNEIAVNINNQKIIFNNHFTDGYRHFIQLLFDQRKHKIWVIVDDEKKLINQTNILYNLAKAKKFIFGNPSYDDKSIGYNGYISNIDINYHKSDHFHFMPLKYYKDSSHEYYDCINVKPKNNSTLLVNYKSSLKNTKVPSVDEKKENLEFPIWNVPLTVRLIEKSINSSTLINEEKNEDGINYTIIIISIIIIFIILLIFIIIGLFVSTSKGHKKRSVPILKNLNNSSKKSTYVPIGEQLSPLNDTTMSYYPNKDDYTLPEPQIDQDPIEQIPPLGNLESLSSDLESIKQNSEENSDDDPLIKLTDYEEGRNSMIYIN</sequence>
<keyword evidence="4" id="KW-0472">Membrane</keyword>
<organism evidence="9">
    <name type="scientific">Strongyloides stercoralis</name>
    <name type="common">Threadworm</name>
    <dbReference type="NCBI Taxonomy" id="6248"/>
    <lineage>
        <taxon>Eukaryota</taxon>
        <taxon>Metazoa</taxon>
        <taxon>Ecdysozoa</taxon>
        <taxon>Nematoda</taxon>
        <taxon>Chromadorea</taxon>
        <taxon>Rhabditida</taxon>
        <taxon>Tylenchina</taxon>
        <taxon>Panagrolaimomorpha</taxon>
        <taxon>Strongyloidoidea</taxon>
        <taxon>Strongyloididae</taxon>
        <taxon>Strongyloides</taxon>
    </lineage>
</organism>
<evidence type="ECO:0000313" key="9">
    <source>
        <dbReference type="WBParaSite" id="SSTP_0000712900.1"/>
    </source>
</evidence>
<dbReference type="Proteomes" id="UP000035681">
    <property type="component" value="Unplaced"/>
</dbReference>
<dbReference type="WBParaSite" id="SSTP_0000712900.1">
    <property type="protein sequence ID" value="SSTP_0000712900.1"/>
    <property type="gene ID" value="SSTP_0000712900"/>
</dbReference>
<feature type="domain" description="Laminin G" evidence="6">
    <location>
        <begin position="473"/>
        <end position="634"/>
    </location>
</feature>
<dbReference type="Gene3D" id="2.60.120.200">
    <property type="match status" value="2"/>
</dbReference>
<dbReference type="CDD" id="cd00054">
    <property type="entry name" value="EGF_CA"/>
    <property type="match status" value="1"/>
</dbReference>
<dbReference type="InterPro" id="IPR000742">
    <property type="entry name" value="EGF"/>
</dbReference>
<dbReference type="PROSITE" id="PS50025">
    <property type="entry name" value="LAM_G_DOMAIN"/>
    <property type="match status" value="2"/>
</dbReference>
<evidence type="ECO:0000256" key="1">
    <source>
        <dbReference type="ARBA" id="ARBA00023157"/>
    </source>
</evidence>
<dbReference type="PANTHER" id="PTHR15036:SF94">
    <property type="entry name" value="INTESTINAL NEUREXIN-LIKE"/>
    <property type="match status" value="1"/>
</dbReference>
<evidence type="ECO:0000256" key="2">
    <source>
        <dbReference type="PROSITE-ProRule" id="PRU00076"/>
    </source>
</evidence>
<dbReference type="InterPro" id="IPR050372">
    <property type="entry name" value="Neurexin-related_CASP"/>
</dbReference>
<keyword evidence="5" id="KW-0732">Signal</keyword>
<evidence type="ECO:0000259" key="6">
    <source>
        <dbReference type="PROSITE" id="PS50025"/>
    </source>
</evidence>
<proteinExistence type="predicted"/>
<dbReference type="InterPro" id="IPR013320">
    <property type="entry name" value="ConA-like_dom_sf"/>
</dbReference>
<feature type="transmembrane region" description="Helical" evidence="4">
    <location>
        <begin position="1192"/>
        <end position="1216"/>
    </location>
</feature>
<dbReference type="Gene3D" id="2.10.25.10">
    <property type="entry name" value="Laminin"/>
    <property type="match status" value="1"/>
</dbReference>
<dbReference type="Pfam" id="PF02210">
    <property type="entry name" value="Laminin_G_2"/>
    <property type="match status" value="2"/>
</dbReference>
<evidence type="ECO:0000256" key="3">
    <source>
        <dbReference type="SAM" id="MobiDB-lite"/>
    </source>
</evidence>
<keyword evidence="4" id="KW-0812">Transmembrane</keyword>
<feature type="domain" description="EGF-like" evidence="7">
    <location>
        <begin position="635"/>
        <end position="674"/>
    </location>
</feature>
<feature type="disulfide bond" evidence="2">
    <location>
        <begin position="643"/>
        <end position="660"/>
    </location>
</feature>
<evidence type="ECO:0000259" key="7">
    <source>
        <dbReference type="PROSITE" id="PS50026"/>
    </source>
</evidence>
<feature type="domain" description="EGF-like" evidence="7">
    <location>
        <begin position="225"/>
        <end position="266"/>
    </location>
</feature>
<feature type="region of interest" description="Disordered" evidence="3">
    <location>
        <begin position="1285"/>
        <end position="1327"/>
    </location>
</feature>
<dbReference type="AlphaFoldDB" id="A0A0K0ECB2"/>
<keyword evidence="8" id="KW-1185">Reference proteome</keyword>
<dbReference type="SMART" id="SM00181">
    <property type="entry name" value="EGF"/>
    <property type="match status" value="3"/>
</dbReference>
<protein>
    <submittedName>
        <fullName evidence="9 10">EGF-like domain-containing protein</fullName>
    </submittedName>
</protein>
<evidence type="ECO:0000313" key="10">
    <source>
        <dbReference type="WBParaSite" id="TCONS_00011977.p1"/>
    </source>
</evidence>
<reference evidence="9" key="1">
    <citation type="submission" date="2015-08" db="UniProtKB">
        <authorList>
            <consortium name="WormBaseParasite"/>
        </authorList>
    </citation>
    <scope>IDENTIFICATION</scope>
</reference>
<dbReference type="PANTHER" id="PTHR15036">
    <property type="entry name" value="PIKACHURIN-LIKE PROTEIN"/>
    <property type="match status" value="1"/>
</dbReference>
<keyword evidence="4" id="KW-1133">Transmembrane helix</keyword>
<keyword evidence="2" id="KW-0245">EGF-like domain</keyword>
<dbReference type="PROSITE" id="PS50026">
    <property type="entry name" value="EGF_3"/>
    <property type="match status" value="3"/>
</dbReference>
<dbReference type="WBParaSite" id="TCONS_00011977.p1">
    <property type="protein sequence ID" value="TCONS_00011977.p1"/>
    <property type="gene ID" value="XLOC_007149"/>
</dbReference>
<evidence type="ECO:0000313" key="8">
    <source>
        <dbReference type="Proteomes" id="UP000035681"/>
    </source>
</evidence>
<comment type="caution">
    <text evidence="2">Lacks conserved residue(s) required for the propagation of feature annotation.</text>
</comment>
<keyword evidence="1 2" id="KW-1015">Disulfide bond</keyword>
<evidence type="ECO:0000256" key="4">
    <source>
        <dbReference type="SAM" id="Phobius"/>
    </source>
</evidence>
<feature type="domain" description="EGF-like" evidence="7">
    <location>
        <begin position="896"/>
        <end position="938"/>
    </location>
</feature>
<dbReference type="InterPro" id="IPR001791">
    <property type="entry name" value="Laminin_G"/>
</dbReference>
<feature type="region of interest" description="Disordered" evidence="3">
    <location>
        <begin position="1261"/>
        <end position="1280"/>
    </location>
</feature>
<dbReference type="CDD" id="cd00110">
    <property type="entry name" value="LamG"/>
    <property type="match status" value="2"/>
</dbReference>
<dbReference type="Gene3D" id="2.60.120.1000">
    <property type="match status" value="1"/>
</dbReference>
<evidence type="ECO:0000256" key="5">
    <source>
        <dbReference type="SAM" id="SignalP"/>
    </source>
</evidence>
<dbReference type="STRING" id="6248.A0A0K0ECB2"/>